<evidence type="ECO:0000256" key="1">
    <source>
        <dbReference type="ARBA" id="ARBA00010617"/>
    </source>
</evidence>
<keyword evidence="2" id="KW-0444">Lipid biosynthesis</keyword>
<feature type="binding site" description="axial binding residue" evidence="10">
    <location>
        <position position="427"/>
    </location>
    <ligand>
        <name>heme</name>
        <dbReference type="ChEBI" id="CHEBI:30413"/>
    </ligand>
    <ligandPart>
        <name>Fe</name>
        <dbReference type="ChEBI" id="CHEBI:18248"/>
    </ligandPart>
</feature>
<keyword evidence="9" id="KW-0456">Lyase</keyword>
<keyword evidence="7" id="KW-0443">Lipid metabolism</keyword>
<dbReference type="Proteomes" id="UP000436088">
    <property type="component" value="Unassembled WGS sequence"/>
</dbReference>
<keyword evidence="5" id="KW-0276">Fatty acid metabolism</keyword>
<dbReference type="PRINTS" id="PR00465">
    <property type="entry name" value="EP450IV"/>
</dbReference>
<dbReference type="InterPro" id="IPR001128">
    <property type="entry name" value="Cyt_P450"/>
</dbReference>
<dbReference type="InterPro" id="IPR036396">
    <property type="entry name" value="Cyt_P450_sf"/>
</dbReference>
<dbReference type="Pfam" id="PF00067">
    <property type="entry name" value="p450"/>
    <property type="match status" value="1"/>
</dbReference>
<dbReference type="GO" id="GO:0016829">
    <property type="term" value="F:lyase activity"/>
    <property type="evidence" value="ECO:0007669"/>
    <property type="project" value="UniProtKB-KW"/>
</dbReference>
<comment type="caution">
    <text evidence="12">The sequence shown here is derived from an EMBL/GenBank/DDBJ whole genome shotgun (WGS) entry which is preliminary data.</text>
</comment>
<comment type="similarity">
    <text evidence="1">Belongs to the cytochrome P450 family.</text>
</comment>
<dbReference type="SUPFAM" id="SSF48264">
    <property type="entry name" value="Cytochrome P450"/>
    <property type="match status" value="1"/>
</dbReference>
<accession>A0A6A2XWZ0</accession>
<dbReference type="GO" id="GO:0009695">
    <property type="term" value="P:jasmonic acid biosynthetic process"/>
    <property type="evidence" value="ECO:0007669"/>
    <property type="project" value="TreeGrafter"/>
</dbReference>
<name>A0A6A2XWZ0_HIBSY</name>
<dbReference type="PANTHER" id="PTHR24286">
    <property type="entry name" value="CYTOCHROME P450 26"/>
    <property type="match status" value="1"/>
</dbReference>
<evidence type="ECO:0000256" key="4">
    <source>
        <dbReference type="ARBA" id="ARBA00022767"/>
    </source>
</evidence>
<dbReference type="GO" id="GO:0009941">
    <property type="term" value="C:chloroplast envelope"/>
    <property type="evidence" value="ECO:0007669"/>
    <property type="project" value="TreeGrafter"/>
</dbReference>
<dbReference type="GO" id="GO:0031408">
    <property type="term" value="P:oxylipin biosynthetic process"/>
    <property type="evidence" value="ECO:0007669"/>
    <property type="project" value="UniProtKB-KW"/>
</dbReference>
<dbReference type="GO" id="GO:0009535">
    <property type="term" value="C:chloroplast thylakoid membrane"/>
    <property type="evidence" value="ECO:0007669"/>
    <property type="project" value="TreeGrafter"/>
</dbReference>
<keyword evidence="8" id="KW-0275">Fatty acid biosynthesis</keyword>
<dbReference type="GO" id="GO:0016705">
    <property type="term" value="F:oxidoreductase activity, acting on paired donors, with incorporation or reduction of molecular oxygen"/>
    <property type="evidence" value="ECO:0007669"/>
    <property type="project" value="InterPro"/>
</dbReference>
<protein>
    <submittedName>
        <fullName evidence="12">Allene oxide synthase</fullName>
    </submittedName>
</protein>
<evidence type="ECO:0000256" key="3">
    <source>
        <dbReference type="ARBA" id="ARBA00022723"/>
    </source>
</evidence>
<evidence type="ECO:0000256" key="10">
    <source>
        <dbReference type="PIRSR" id="PIRSR602403-1"/>
    </source>
</evidence>
<dbReference type="GO" id="GO:0005506">
    <property type="term" value="F:iron ion binding"/>
    <property type="evidence" value="ECO:0007669"/>
    <property type="project" value="InterPro"/>
</dbReference>
<dbReference type="CDD" id="cd11071">
    <property type="entry name" value="CYP74"/>
    <property type="match status" value="1"/>
</dbReference>
<evidence type="ECO:0000256" key="2">
    <source>
        <dbReference type="ARBA" id="ARBA00022516"/>
    </source>
</evidence>
<keyword evidence="4" id="KW-0925">Oxylipin biosynthesis</keyword>
<dbReference type="GO" id="GO:0016125">
    <property type="term" value="P:sterol metabolic process"/>
    <property type="evidence" value="ECO:0007669"/>
    <property type="project" value="TreeGrafter"/>
</dbReference>
<dbReference type="Gene3D" id="1.10.630.10">
    <property type="entry name" value="Cytochrome P450"/>
    <property type="match status" value="2"/>
</dbReference>
<dbReference type="GO" id="GO:0020037">
    <property type="term" value="F:heme binding"/>
    <property type="evidence" value="ECO:0007669"/>
    <property type="project" value="InterPro"/>
</dbReference>
<dbReference type="AlphaFoldDB" id="A0A6A2XWZ0"/>
<gene>
    <name evidence="12" type="ORF">F3Y22_tig00111745pilonHSYRG00066</name>
</gene>
<feature type="compositionally biased region" description="Polar residues" evidence="11">
    <location>
        <begin position="1"/>
        <end position="12"/>
    </location>
</feature>
<evidence type="ECO:0000313" key="12">
    <source>
        <dbReference type="EMBL" id="KAE8674540.1"/>
    </source>
</evidence>
<proteinExistence type="inferred from homology"/>
<keyword evidence="3 10" id="KW-0479">Metal-binding</keyword>
<organism evidence="12 13">
    <name type="scientific">Hibiscus syriacus</name>
    <name type="common">Rose of Sharon</name>
    <dbReference type="NCBI Taxonomy" id="106335"/>
    <lineage>
        <taxon>Eukaryota</taxon>
        <taxon>Viridiplantae</taxon>
        <taxon>Streptophyta</taxon>
        <taxon>Embryophyta</taxon>
        <taxon>Tracheophyta</taxon>
        <taxon>Spermatophyta</taxon>
        <taxon>Magnoliopsida</taxon>
        <taxon>eudicotyledons</taxon>
        <taxon>Gunneridae</taxon>
        <taxon>Pentapetalae</taxon>
        <taxon>rosids</taxon>
        <taxon>malvids</taxon>
        <taxon>Malvales</taxon>
        <taxon>Malvaceae</taxon>
        <taxon>Malvoideae</taxon>
        <taxon>Hibiscus</taxon>
    </lineage>
</organism>
<evidence type="ECO:0000313" key="13">
    <source>
        <dbReference type="Proteomes" id="UP000436088"/>
    </source>
</evidence>
<reference evidence="12" key="1">
    <citation type="submission" date="2019-09" db="EMBL/GenBank/DDBJ databases">
        <title>Draft genome information of white flower Hibiscus syriacus.</title>
        <authorList>
            <person name="Kim Y.-M."/>
        </authorList>
    </citation>
    <scope>NUCLEOTIDE SEQUENCE [LARGE SCALE GENOMIC DNA]</scope>
    <source>
        <strain evidence="12">YM2019G1</strain>
    </source>
</reference>
<dbReference type="InterPro" id="IPR002403">
    <property type="entry name" value="Cyt_P450_E_grp-IV"/>
</dbReference>
<dbReference type="EMBL" id="VEPZ02001417">
    <property type="protein sequence ID" value="KAE8674540.1"/>
    <property type="molecule type" value="Genomic_DNA"/>
</dbReference>
<evidence type="ECO:0000256" key="5">
    <source>
        <dbReference type="ARBA" id="ARBA00022832"/>
    </source>
</evidence>
<evidence type="ECO:0000256" key="6">
    <source>
        <dbReference type="ARBA" id="ARBA00023004"/>
    </source>
</evidence>
<dbReference type="PANTHER" id="PTHR24286:SF255">
    <property type="entry name" value="ALLENE OXIDE SYNTHASE, CHLOROPLASTIC"/>
    <property type="match status" value="1"/>
</dbReference>
<dbReference type="GO" id="GO:0004497">
    <property type="term" value="F:monooxygenase activity"/>
    <property type="evidence" value="ECO:0007669"/>
    <property type="project" value="InterPro"/>
</dbReference>
<comment type="cofactor">
    <cofactor evidence="10">
        <name>heme</name>
        <dbReference type="ChEBI" id="CHEBI:30413"/>
    </cofactor>
</comment>
<evidence type="ECO:0000256" key="8">
    <source>
        <dbReference type="ARBA" id="ARBA00023160"/>
    </source>
</evidence>
<keyword evidence="6 10" id="KW-0408">Iron</keyword>
<feature type="region of interest" description="Disordered" evidence="11">
    <location>
        <begin position="1"/>
        <end position="26"/>
    </location>
</feature>
<keyword evidence="13" id="KW-1185">Reference proteome</keyword>
<sequence>MAAANSPASIRSPSHPVTVRPNNDLSSEDIEENELPLREIPGDYGLPFFGAIKDRLDYFYNQGPEEFFRSRIKKYNSTVFRNNMPPGPFISSNPKVITLLDAKSFPVLFDLSKVEKKDLFTGTYMPSTKLTGGYRILSYLDPSEPNHTKFKQLLFFLLKSAKDRVFPAFESSYTELFETVEKEVAAKGKSNITSLNEAAAFNFLGRAYYGSNPPDTKLGNDGPTSIAKWVLLHLAPVLSLGLPIPNFIEDLLLHTFPIPPFLVKRDYKKLYDFIYQSSGFVLDEAEKMGISRDEACHNLLHTKLGQEIRSVIKSNGGKLNMAALEQMTLTKSVVYETLRIDPPVPFQYGKAKKDLVIESHDASFKVKKGEMLFGYQPIVTKDPKVFERAEEFVPDRFVGPDGEKLLEYVFWSNGRETEIPSVWNKQCAGKEFVILIGRLFVVQFFRRYETFEIDVEPAPLGATVSITSVTRARSY</sequence>
<evidence type="ECO:0000256" key="11">
    <source>
        <dbReference type="SAM" id="MobiDB-lite"/>
    </source>
</evidence>
<evidence type="ECO:0000256" key="7">
    <source>
        <dbReference type="ARBA" id="ARBA00023098"/>
    </source>
</evidence>
<evidence type="ECO:0000256" key="9">
    <source>
        <dbReference type="ARBA" id="ARBA00023239"/>
    </source>
</evidence>
<keyword evidence="10" id="KW-0349">Heme</keyword>